<reference evidence="1 2" key="1">
    <citation type="submission" date="2020-12" db="EMBL/GenBank/DDBJ databases">
        <title>WGS of Thermoactinomyces spp.</title>
        <authorList>
            <person name="Cheng K."/>
        </authorList>
    </citation>
    <scope>NUCLEOTIDE SEQUENCE [LARGE SCALE GENOMIC DNA]</scope>
    <source>
        <strain evidence="2">CICC 10671\DSM 43846</strain>
    </source>
</reference>
<evidence type="ECO:0000313" key="2">
    <source>
        <dbReference type="Proteomes" id="UP000633619"/>
    </source>
</evidence>
<name>A0A8I1DDW7_THEIN</name>
<keyword evidence="2" id="KW-1185">Reference proteome</keyword>
<dbReference type="RefSeq" id="WP_049720249.1">
    <property type="nucleotide sequence ID" value="NZ_JACEIR010000001.1"/>
</dbReference>
<comment type="caution">
    <text evidence="1">The sequence shown here is derived from an EMBL/GenBank/DDBJ whole genome shotgun (WGS) entry which is preliminary data.</text>
</comment>
<dbReference type="EMBL" id="JAECVW010000001">
    <property type="protein sequence ID" value="MBH8594312.1"/>
    <property type="molecule type" value="Genomic_DNA"/>
</dbReference>
<protein>
    <submittedName>
        <fullName evidence="1">Uncharacterized protein</fullName>
    </submittedName>
</protein>
<accession>A0A8I1DDW7</accession>
<dbReference type="Proteomes" id="UP000633619">
    <property type="component" value="Unassembled WGS sequence"/>
</dbReference>
<gene>
    <name evidence="1" type="ORF">I8U20_03105</name>
</gene>
<organism evidence="1 2">
    <name type="scientific">Thermoactinomyces intermedius</name>
    <dbReference type="NCBI Taxonomy" id="2024"/>
    <lineage>
        <taxon>Bacteria</taxon>
        <taxon>Bacillati</taxon>
        <taxon>Bacillota</taxon>
        <taxon>Bacilli</taxon>
        <taxon>Bacillales</taxon>
        <taxon>Thermoactinomycetaceae</taxon>
        <taxon>Thermoactinomyces</taxon>
    </lineage>
</organism>
<proteinExistence type="predicted"/>
<evidence type="ECO:0000313" key="1">
    <source>
        <dbReference type="EMBL" id="MBH8594312.1"/>
    </source>
</evidence>
<dbReference type="AlphaFoldDB" id="A0A8I1DDW7"/>
<sequence length="96" mass="11123">MSHSCSCHHRRRRVVLEPEKRKRKFVHLRRGQSVLIKCCHHAHHTKTCVLERGEAVKVHCGHSKAVVTCGHPDRCRKVHRLCLKPGEAVLLRCKHC</sequence>